<proteinExistence type="predicted"/>
<dbReference type="Proteomes" id="UP000582659">
    <property type="component" value="Unassembled WGS sequence"/>
</dbReference>
<protein>
    <submittedName>
        <fullName evidence="1">(pine wood nematode) hypothetical protein</fullName>
    </submittedName>
</protein>
<evidence type="ECO:0000313" key="2">
    <source>
        <dbReference type="Proteomes" id="UP000095284"/>
    </source>
</evidence>
<sequence length="163" mass="18304">MDADGADINVVCRCLFGKMMDGGIIALLHLHLSRILVPMDSKYLIGKGGIQRIRPENTDYSAKIYIYYTLPVVKIEQSPDYDKKCLLFGQETNFMPRRQITMIVAAVPRTVSPSGPALSLPISRRIHEPRPDLLRARAFIPCRRRTEEMAPEKATGLGFAACR</sequence>
<keyword evidence="3" id="KW-1185">Reference proteome</keyword>
<dbReference type="EMBL" id="CAJFDI010000003">
    <property type="protein sequence ID" value="CAD5222468.1"/>
    <property type="molecule type" value="Genomic_DNA"/>
</dbReference>
<name>A0A1I7SQU0_BURXY</name>
<dbReference type="Proteomes" id="UP000095284">
    <property type="component" value="Unplaced"/>
</dbReference>
<dbReference type="AlphaFoldDB" id="A0A1I7SQU0"/>
<dbReference type="Proteomes" id="UP000659654">
    <property type="component" value="Unassembled WGS sequence"/>
</dbReference>
<evidence type="ECO:0000313" key="4">
    <source>
        <dbReference type="WBParaSite" id="BXY_1540300.1"/>
    </source>
</evidence>
<evidence type="ECO:0000313" key="1">
    <source>
        <dbReference type="EMBL" id="CAD5222468.1"/>
    </source>
</evidence>
<reference evidence="1" key="2">
    <citation type="submission" date="2020-09" db="EMBL/GenBank/DDBJ databases">
        <authorList>
            <person name="Kikuchi T."/>
        </authorList>
    </citation>
    <scope>NUCLEOTIDE SEQUENCE</scope>
    <source>
        <strain evidence="1">Ka4C1</strain>
    </source>
</reference>
<dbReference type="WBParaSite" id="BXY_1540300.1">
    <property type="protein sequence ID" value="BXY_1540300.1"/>
    <property type="gene ID" value="BXY_1540300"/>
</dbReference>
<organism evidence="2 4">
    <name type="scientific">Bursaphelenchus xylophilus</name>
    <name type="common">Pinewood nematode worm</name>
    <name type="synonym">Aphelenchoides xylophilus</name>
    <dbReference type="NCBI Taxonomy" id="6326"/>
    <lineage>
        <taxon>Eukaryota</taxon>
        <taxon>Metazoa</taxon>
        <taxon>Ecdysozoa</taxon>
        <taxon>Nematoda</taxon>
        <taxon>Chromadorea</taxon>
        <taxon>Rhabditida</taxon>
        <taxon>Tylenchina</taxon>
        <taxon>Tylenchomorpha</taxon>
        <taxon>Aphelenchoidea</taxon>
        <taxon>Aphelenchoididae</taxon>
        <taxon>Bursaphelenchus</taxon>
    </lineage>
</organism>
<evidence type="ECO:0000313" key="3">
    <source>
        <dbReference type="Proteomes" id="UP000659654"/>
    </source>
</evidence>
<reference evidence="4" key="1">
    <citation type="submission" date="2016-11" db="UniProtKB">
        <authorList>
            <consortium name="WormBaseParasite"/>
        </authorList>
    </citation>
    <scope>IDENTIFICATION</scope>
</reference>
<gene>
    <name evidence="1" type="ORF">BXYJ_LOCUS7436</name>
</gene>
<dbReference type="EMBL" id="CAJFCV020000003">
    <property type="protein sequence ID" value="CAG9110380.1"/>
    <property type="molecule type" value="Genomic_DNA"/>
</dbReference>
<accession>A0A1I7SQU0</accession>